<reference evidence="1" key="1">
    <citation type="journal article" date="2021" name="Front. Microbiol.">
        <title>Comprehensive Comparative Genomics and Phenotyping of Methylobacterium Species.</title>
        <authorList>
            <person name="Alessa O."/>
            <person name="Ogura Y."/>
            <person name="Fujitani Y."/>
            <person name="Takami H."/>
            <person name="Hayashi T."/>
            <person name="Sahin N."/>
            <person name="Tani A."/>
        </authorList>
    </citation>
    <scope>NUCLEOTIDE SEQUENCE</scope>
    <source>
        <strain evidence="1">DSM 14458</strain>
    </source>
</reference>
<name>A0ABQ4UYN0_9HYPH</name>
<accession>A0ABQ4UYN0</accession>
<sequence length="83" mass="9488">MKRIGAKPVTMPERHRMRALRAEGLTYRAIGHAVGRSWVCARVHTLDVKFEKVTLAQASRLRRLTRMERFAVSCNRALAEARA</sequence>
<gene>
    <name evidence="1" type="ORF">BGCPKDLD_3821</name>
</gene>
<dbReference type="RefSeq" id="WP_238308338.1">
    <property type="nucleotide sequence ID" value="NZ_BPRE01000013.1"/>
</dbReference>
<dbReference type="Proteomes" id="UP001055093">
    <property type="component" value="Unassembled WGS sequence"/>
</dbReference>
<proteinExistence type="predicted"/>
<reference evidence="1" key="2">
    <citation type="submission" date="2021-08" db="EMBL/GenBank/DDBJ databases">
        <authorList>
            <person name="Tani A."/>
            <person name="Ola A."/>
            <person name="Ogura Y."/>
            <person name="Katsura K."/>
            <person name="Hayashi T."/>
        </authorList>
    </citation>
    <scope>NUCLEOTIDE SEQUENCE</scope>
    <source>
        <strain evidence="1">DSM 14458</strain>
    </source>
</reference>
<keyword evidence="2" id="KW-1185">Reference proteome</keyword>
<organism evidence="1 2">
    <name type="scientific">Methylorubrum suomiense</name>
    <dbReference type="NCBI Taxonomy" id="144191"/>
    <lineage>
        <taxon>Bacteria</taxon>
        <taxon>Pseudomonadati</taxon>
        <taxon>Pseudomonadota</taxon>
        <taxon>Alphaproteobacteria</taxon>
        <taxon>Hyphomicrobiales</taxon>
        <taxon>Methylobacteriaceae</taxon>
        <taxon>Methylorubrum</taxon>
    </lineage>
</organism>
<dbReference type="EMBL" id="BPRE01000013">
    <property type="protein sequence ID" value="GJE77218.1"/>
    <property type="molecule type" value="Genomic_DNA"/>
</dbReference>
<evidence type="ECO:0000313" key="2">
    <source>
        <dbReference type="Proteomes" id="UP001055093"/>
    </source>
</evidence>
<protein>
    <submittedName>
        <fullName evidence="1">Uncharacterized protein</fullName>
    </submittedName>
</protein>
<comment type="caution">
    <text evidence="1">The sequence shown here is derived from an EMBL/GenBank/DDBJ whole genome shotgun (WGS) entry which is preliminary data.</text>
</comment>
<evidence type="ECO:0000313" key="1">
    <source>
        <dbReference type="EMBL" id="GJE77218.1"/>
    </source>
</evidence>